<dbReference type="InterPro" id="IPR058355">
    <property type="entry name" value="DUF8042"/>
</dbReference>
<dbReference type="Proteomes" id="UP001221597">
    <property type="component" value="Chromosome"/>
</dbReference>
<proteinExistence type="predicted"/>
<protein>
    <recommendedName>
        <fullName evidence="1">DUF8042 domain-containing protein</fullName>
    </recommendedName>
</protein>
<organism evidence="2 3">
    <name type="scientific">Halobacillus naozhouensis</name>
    <dbReference type="NCBI Taxonomy" id="554880"/>
    <lineage>
        <taxon>Bacteria</taxon>
        <taxon>Bacillati</taxon>
        <taxon>Bacillota</taxon>
        <taxon>Bacilli</taxon>
        <taxon>Bacillales</taxon>
        <taxon>Bacillaceae</taxon>
        <taxon>Halobacillus</taxon>
    </lineage>
</organism>
<accession>A0ABY8IUH2</accession>
<dbReference type="RefSeq" id="WP_283075776.1">
    <property type="nucleotide sequence ID" value="NZ_CP121671.1"/>
</dbReference>
<gene>
    <name evidence="2" type="ORF">P9989_15535</name>
</gene>
<name>A0ABY8IUH2_9BACI</name>
<feature type="domain" description="DUF8042" evidence="1">
    <location>
        <begin position="7"/>
        <end position="121"/>
    </location>
</feature>
<evidence type="ECO:0000313" key="3">
    <source>
        <dbReference type="Proteomes" id="UP001221597"/>
    </source>
</evidence>
<evidence type="ECO:0000259" key="1">
    <source>
        <dbReference type="Pfam" id="PF26154"/>
    </source>
</evidence>
<sequence length="127" mass="14897">MSHLTGAQHQMLQEYKQVLSVISEGFEYLENNLNIEAPPQAQQVFEDVLLAFQQICDSNDQLVEWFKEDAPSTLLLDDFHDIVKLLEKWSTLETNQEKRNLLVKEVIPVYESWHSQMRSFLDSYLAH</sequence>
<keyword evidence="3" id="KW-1185">Reference proteome</keyword>
<evidence type="ECO:0000313" key="2">
    <source>
        <dbReference type="EMBL" id="WFT73769.1"/>
    </source>
</evidence>
<dbReference type="EMBL" id="CP121671">
    <property type="protein sequence ID" value="WFT73769.1"/>
    <property type="molecule type" value="Genomic_DNA"/>
</dbReference>
<reference evidence="2 3" key="1">
    <citation type="submission" date="2023-04" db="EMBL/GenBank/DDBJ databases">
        <title>Genome sequence of Halobacillus naozhouensis KACC 21980.</title>
        <authorList>
            <person name="Kim S."/>
            <person name="Heo J."/>
            <person name="Kwon S.-W."/>
        </authorList>
    </citation>
    <scope>NUCLEOTIDE SEQUENCE [LARGE SCALE GENOMIC DNA]</scope>
    <source>
        <strain evidence="2 3">KCTC 13234</strain>
    </source>
</reference>
<dbReference type="Pfam" id="PF26154">
    <property type="entry name" value="DUF8042"/>
    <property type="match status" value="1"/>
</dbReference>